<keyword evidence="4 5" id="KW-0472">Membrane</keyword>
<name>A0A8T2KT78_ASTMX</name>
<sequence length="240" mass="26195">MAVKSLNTSLTLYTLQTRFSPVHRTKSCQNVLQGLPQDYDVHLQWGDLSCRWCDPGCYLLIAVGAILAIMGFLGCCGAITESKCMLLTFFIIVLLIFIAEVAGAIVVFVFQPLAKELLQKVSDSFVLTIRENYGEEKTFTSLMNDTMTELKCCGFNNYTDFDGSPFLKNTSHYPVTCCLETSTACSLTEASEQEVKGCFDAILDLLEDNAALLGGVALGIAALEIAAMVVSMVLYNNVGK</sequence>
<dbReference type="AlphaFoldDB" id="A0A8T2KT78"/>
<keyword evidence="3 5" id="KW-1133">Transmembrane helix</keyword>
<evidence type="ECO:0000313" key="6">
    <source>
        <dbReference type="EMBL" id="KAG9262543.1"/>
    </source>
</evidence>
<feature type="transmembrane region" description="Helical" evidence="5">
    <location>
        <begin position="86"/>
        <end position="110"/>
    </location>
</feature>
<feature type="transmembrane region" description="Helical" evidence="5">
    <location>
        <begin position="210"/>
        <end position="235"/>
    </location>
</feature>
<dbReference type="CDD" id="cd03156">
    <property type="entry name" value="uroplakin_I_like_LEL"/>
    <property type="match status" value="1"/>
</dbReference>
<dbReference type="EMBL" id="JAICCE010000021">
    <property type="protein sequence ID" value="KAG9262543.1"/>
    <property type="molecule type" value="Genomic_DNA"/>
</dbReference>
<reference evidence="6 7" key="1">
    <citation type="submission" date="2021-07" db="EMBL/GenBank/DDBJ databases">
        <authorList>
            <person name="Imarazene B."/>
            <person name="Zahm M."/>
            <person name="Klopp C."/>
            <person name="Cabau C."/>
            <person name="Beille S."/>
            <person name="Jouanno E."/>
            <person name="Castinel A."/>
            <person name="Lluch J."/>
            <person name="Gil L."/>
            <person name="Kuchtly C."/>
            <person name="Lopez Roques C."/>
            <person name="Donnadieu C."/>
            <person name="Parrinello H."/>
            <person name="Journot L."/>
            <person name="Du K."/>
            <person name="Schartl M."/>
            <person name="Retaux S."/>
            <person name="Guiguen Y."/>
        </authorList>
    </citation>
    <scope>NUCLEOTIDE SEQUENCE [LARGE SCALE GENOMIC DNA]</scope>
    <source>
        <strain evidence="6">Pach_M1</strain>
        <tissue evidence="6">Testis</tissue>
    </source>
</reference>
<dbReference type="InterPro" id="IPR018499">
    <property type="entry name" value="Tetraspanin/Peripherin"/>
</dbReference>
<proteinExistence type="predicted"/>
<evidence type="ECO:0000256" key="5">
    <source>
        <dbReference type="SAM" id="Phobius"/>
    </source>
</evidence>
<evidence type="ECO:0000313" key="7">
    <source>
        <dbReference type="Proteomes" id="UP000752171"/>
    </source>
</evidence>
<dbReference type="PANTHER" id="PTHR19282:SF561">
    <property type="entry name" value="TETRASPANIN"/>
    <property type="match status" value="1"/>
</dbReference>
<evidence type="ECO:0000256" key="1">
    <source>
        <dbReference type="ARBA" id="ARBA00004141"/>
    </source>
</evidence>
<protein>
    <submittedName>
        <fullName evidence="6">Tetraspanin-1-like</fullName>
    </submittedName>
</protein>
<comment type="caution">
    <text evidence="6">The sequence shown here is derived from an EMBL/GenBank/DDBJ whole genome shotgun (WGS) entry which is preliminary data.</text>
</comment>
<evidence type="ECO:0000256" key="4">
    <source>
        <dbReference type="ARBA" id="ARBA00023136"/>
    </source>
</evidence>
<comment type="subcellular location">
    <subcellularLocation>
        <location evidence="1">Membrane</location>
        <topology evidence="1">Multi-pass membrane protein</topology>
    </subcellularLocation>
</comment>
<feature type="transmembrane region" description="Helical" evidence="5">
    <location>
        <begin position="58"/>
        <end position="79"/>
    </location>
</feature>
<keyword evidence="2 5" id="KW-0812">Transmembrane</keyword>
<dbReference type="PRINTS" id="PR00259">
    <property type="entry name" value="TMFOUR"/>
</dbReference>
<dbReference type="Pfam" id="PF00335">
    <property type="entry name" value="Tetraspanin"/>
    <property type="match status" value="1"/>
</dbReference>
<dbReference type="Proteomes" id="UP000752171">
    <property type="component" value="Unassembled WGS sequence"/>
</dbReference>
<accession>A0A8T2KT78</accession>
<dbReference type="SUPFAM" id="SSF48652">
    <property type="entry name" value="Tetraspanin"/>
    <property type="match status" value="1"/>
</dbReference>
<evidence type="ECO:0000256" key="3">
    <source>
        <dbReference type="ARBA" id="ARBA00022989"/>
    </source>
</evidence>
<gene>
    <name evidence="6" type="primary">TSPAN1</name>
    <name evidence="6" type="ORF">AMEX_G24325</name>
</gene>
<dbReference type="PANTHER" id="PTHR19282">
    <property type="entry name" value="TETRASPANIN"/>
    <property type="match status" value="1"/>
</dbReference>
<dbReference type="GO" id="GO:0005886">
    <property type="term" value="C:plasma membrane"/>
    <property type="evidence" value="ECO:0007669"/>
    <property type="project" value="TreeGrafter"/>
</dbReference>
<dbReference type="InterPro" id="IPR008952">
    <property type="entry name" value="Tetraspanin_EC2_sf"/>
</dbReference>
<organism evidence="6 7">
    <name type="scientific">Astyanax mexicanus</name>
    <name type="common">Blind cave fish</name>
    <name type="synonym">Astyanax fasciatus mexicanus</name>
    <dbReference type="NCBI Taxonomy" id="7994"/>
    <lineage>
        <taxon>Eukaryota</taxon>
        <taxon>Metazoa</taxon>
        <taxon>Chordata</taxon>
        <taxon>Craniata</taxon>
        <taxon>Vertebrata</taxon>
        <taxon>Euteleostomi</taxon>
        <taxon>Actinopterygii</taxon>
        <taxon>Neopterygii</taxon>
        <taxon>Teleostei</taxon>
        <taxon>Ostariophysi</taxon>
        <taxon>Characiformes</taxon>
        <taxon>Characoidei</taxon>
        <taxon>Acestrorhamphidae</taxon>
        <taxon>Acestrorhamphinae</taxon>
        <taxon>Astyanax</taxon>
    </lineage>
</organism>
<evidence type="ECO:0000256" key="2">
    <source>
        <dbReference type="ARBA" id="ARBA00022692"/>
    </source>
</evidence>
<dbReference type="OrthoDB" id="1630758at2759"/>
<dbReference type="Gene3D" id="1.10.1450.10">
    <property type="entry name" value="Tetraspanin"/>
    <property type="match status" value="1"/>
</dbReference>